<feature type="domain" description="Integrase catalytic" evidence="1">
    <location>
        <begin position="398"/>
        <end position="520"/>
    </location>
</feature>
<proteinExistence type="predicted"/>
<dbReference type="Pfam" id="PF23088">
    <property type="entry name" value="DUF7047"/>
    <property type="match status" value="1"/>
</dbReference>
<dbReference type="InterPro" id="IPR043502">
    <property type="entry name" value="DNA/RNA_pol_sf"/>
</dbReference>
<dbReference type="PROSITE" id="PS50994">
    <property type="entry name" value="INTEGRASE"/>
    <property type="match status" value="1"/>
</dbReference>
<accession>A0A0V0Z4F8</accession>
<dbReference type="Pfam" id="PF13456">
    <property type="entry name" value="RVT_3"/>
    <property type="match status" value="1"/>
</dbReference>
<comment type="caution">
    <text evidence="2">The sequence shown here is derived from an EMBL/GenBank/DDBJ whole genome shotgun (WGS) entry which is preliminary data.</text>
</comment>
<protein>
    <recommendedName>
        <fullName evidence="1">Integrase catalytic domain-containing protein</fullName>
    </recommendedName>
</protein>
<dbReference type="AlphaFoldDB" id="A0A0V0Z4F8"/>
<name>A0A0V0Z4F8_9BILA</name>
<dbReference type="GO" id="GO:0015074">
    <property type="term" value="P:DNA integration"/>
    <property type="evidence" value="ECO:0007669"/>
    <property type="project" value="InterPro"/>
</dbReference>
<dbReference type="GO" id="GO:0003676">
    <property type="term" value="F:nucleic acid binding"/>
    <property type="evidence" value="ECO:0007669"/>
    <property type="project" value="InterPro"/>
</dbReference>
<dbReference type="OrthoDB" id="5918296at2759"/>
<dbReference type="InterPro" id="IPR001584">
    <property type="entry name" value="Integrase_cat-core"/>
</dbReference>
<dbReference type="InterPro" id="IPR036397">
    <property type="entry name" value="RNaseH_sf"/>
</dbReference>
<gene>
    <name evidence="2" type="ORF">T12_2484</name>
</gene>
<dbReference type="InterPro" id="IPR055475">
    <property type="entry name" value="DUF7047"/>
</dbReference>
<dbReference type="PANTHER" id="PTHR37984">
    <property type="entry name" value="PROTEIN CBG26694"/>
    <property type="match status" value="1"/>
</dbReference>
<dbReference type="SUPFAM" id="SSF56672">
    <property type="entry name" value="DNA/RNA polymerases"/>
    <property type="match status" value="1"/>
</dbReference>
<reference evidence="2 3" key="1">
    <citation type="submission" date="2015-01" db="EMBL/GenBank/DDBJ databases">
        <title>Evolution of Trichinella species and genotypes.</title>
        <authorList>
            <person name="Korhonen P.K."/>
            <person name="Edoardo P."/>
            <person name="Giuseppe L.R."/>
            <person name="Gasser R.B."/>
        </authorList>
    </citation>
    <scope>NUCLEOTIDE SEQUENCE [LARGE SCALE GENOMIC DNA]</scope>
    <source>
        <strain evidence="2">ISS2496</strain>
    </source>
</reference>
<evidence type="ECO:0000313" key="2">
    <source>
        <dbReference type="EMBL" id="KRY07329.1"/>
    </source>
</evidence>
<dbReference type="PANTHER" id="PTHR37984:SF5">
    <property type="entry name" value="PROTEIN NYNRIN-LIKE"/>
    <property type="match status" value="1"/>
</dbReference>
<dbReference type="SUPFAM" id="SSF53098">
    <property type="entry name" value="Ribonuclease H-like"/>
    <property type="match status" value="1"/>
</dbReference>
<sequence>MDFRELNSYIESHTADADVCSQKLREWRRQGVDTVAFKGKPYCLTRLAFGLNVAPLVMKAVLNCVLSRDPDVRKGTSAYIDDILVNESVVAVDRVKRHLAHYGLTCKTHERAADGARLLGLKVWGERGKLMWRRDNDVGGVPDVLTRRSVFSYCGKMVSHFPVCGWLRIAAAYIKGKANDATTSWDEVIDGDELRGLVQETALVVKKRDPARGRWDASAEEAKIWVDASSLAIGVALEVGGSIVEDAAWLRPDDAQHINMAELDAVIKGLNLALSWQMRRIRLMTDSATVHRWVSDGLSGKARLKTKASGEMLIRRRVGMILSLVEEFGLELEVNLVKSACNKADELTRVPRRWLKPPAARPALVCAATADLGVQRMIADVHHAMGHPGIRRTLYFARRTDPSVSKRQVRQVISGREPCKSLDPPPGKGRPYLTLIDCGPSRFAVWRSLRVHCSANVAEQLEAVFYERGAPEELLTANDTAFRGRIFTEFVARWGVRVRYRCAYAPSGNGIAERCHRSVKVIAARKNCTVEEALYLYNVTPRDGRNPWTAPANVVHAYAVRVRGVDRATEEPEEKNGRFAVGDSVWVRPPGARCDTRHQKGTVTGVVSDQAVEVNGMPRHVRDLRRRTPSVSAASDFSEQTADEEEEMIIHLRPRDAEDADQFAEPAPEPAPVGPRRSTRIRRPTARLCCELRHGDATGVLELECQSSTVGGSVGVGGTPGFWCVGDGTALYRVRVCFPLLIALLLRILVLNE</sequence>
<evidence type="ECO:0000259" key="1">
    <source>
        <dbReference type="PROSITE" id="PS50994"/>
    </source>
</evidence>
<dbReference type="Gene3D" id="3.30.420.10">
    <property type="entry name" value="Ribonuclease H-like superfamily/Ribonuclease H"/>
    <property type="match status" value="2"/>
</dbReference>
<evidence type="ECO:0000313" key="3">
    <source>
        <dbReference type="Proteomes" id="UP000054783"/>
    </source>
</evidence>
<dbReference type="InterPro" id="IPR050951">
    <property type="entry name" value="Retrovirus_Pol_polyprotein"/>
</dbReference>
<dbReference type="Proteomes" id="UP000054783">
    <property type="component" value="Unassembled WGS sequence"/>
</dbReference>
<dbReference type="STRING" id="990121.A0A0V0Z4F8"/>
<organism evidence="2 3">
    <name type="scientific">Trichinella patagoniensis</name>
    <dbReference type="NCBI Taxonomy" id="990121"/>
    <lineage>
        <taxon>Eukaryota</taxon>
        <taxon>Metazoa</taxon>
        <taxon>Ecdysozoa</taxon>
        <taxon>Nematoda</taxon>
        <taxon>Enoplea</taxon>
        <taxon>Dorylaimia</taxon>
        <taxon>Trichinellida</taxon>
        <taxon>Trichinellidae</taxon>
        <taxon>Trichinella</taxon>
    </lineage>
</organism>
<dbReference type="InterPro" id="IPR002156">
    <property type="entry name" value="RNaseH_domain"/>
</dbReference>
<dbReference type="GO" id="GO:0042575">
    <property type="term" value="C:DNA polymerase complex"/>
    <property type="evidence" value="ECO:0007669"/>
    <property type="project" value="UniProtKB-ARBA"/>
</dbReference>
<dbReference type="GO" id="GO:0004523">
    <property type="term" value="F:RNA-DNA hybrid ribonuclease activity"/>
    <property type="evidence" value="ECO:0007669"/>
    <property type="project" value="InterPro"/>
</dbReference>
<keyword evidence="3" id="KW-1185">Reference proteome</keyword>
<dbReference type="EMBL" id="JYDQ01000489">
    <property type="protein sequence ID" value="KRY07329.1"/>
    <property type="molecule type" value="Genomic_DNA"/>
</dbReference>
<dbReference type="InterPro" id="IPR012337">
    <property type="entry name" value="RNaseH-like_sf"/>
</dbReference>